<sequence length="479" mass="53192">MSEALPLFGNRSKLHEPRQEYSKSILAIAFAIFMCILSGVGLAVTKTNAPVVKLSSDAVEILPHFGPVQELQYSGLITVNDAGGNIFYWFFEARKNDLSLTGIPLIIWLNGGPGASSMTGLMTEMGPYRIDSNGQLTSHPYSWTNVAHMLFFDQPVGTGYTSAKDESGYVNSQEEMAAQLYTALSKFYDLHPEYLSNPIVIAGESYAGKYVPHIAYFIHKQNQQAKEKKMNLWGIAIGNGEMKPVLQTKSVADYALALGLIDQEQFQKHQISLDNCAQLYNKGQLDEAFNICQNTEDEIYNQAGNPFIYDIRQEGNAFNALTSVLSEYFNMPETRAALNVPQGTHWTSIDGSSYGTNPNAPPIARHLLHDELRDVPNSILEDLLNNYQVLFYAGNMDGSSCNHLGIARVIDQLEWNEAKAYHNAIRLPWKVNGKVAGLVKSVDNMSYVVLTNSGHLVPTDQPENALDMITRFINQKAFT</sequence>
<dbReference type="EC" id="3.4.16.-" evidence="7"/>
<protein>
    <recommendedName>
        <fullName evidence="7">Carboxypeptidase</fullName>
        <ecNumber evidence="7">3.4.16.-</ecNumber>
    </recommendedName>
</protein>
<dbReference type="Pfam" id="PF00450">
    <property type="entry name" value="Peptidase_S10"/>
    <property type="match status" value="1"/>
</dbReference>
<dbReference type="OrthoDB" id="443318at2759"/>
<evidence type="ECO:0000313" key="10">
    <source>
        <dbReference type="Proteomes" id="UP000243217"/>
    </source>
</evidence>
<keyword evidence="4" id="KW-0732">Signal</keyword>
<keyword evidence="5 7" id="KW-0378">Hydrolase</keyword>
<dbReference type="PRINTS" id="PR00724">
    <property type="entry name" value="CRBOXYPTASEC"/>
</dbReference>
<dbReference type="Proteomes" id="UP000243217">
    <property type="component" value="Unassembled WGS sequence"/>
</dbReference>
<comment type="similarity">
    <text evidence="1 7">Belongs to the peptidase S10 family.</text>
</comment>
<evidence type="ECO:0000256" key="4">
    <source>
        <dbReference type="ARBA" id="ARBA00022729"/>
    </source>
</evidence>
<keyword evidence="6" id="KW-0325">Glycoprotein</keyword>
<evidence type="ECO:0000313" key="9">
    <source>
        <dbReference type="EMBL" id="OQS02124.1"/>
    </source>
</evidence>
<name>A0A1V9ZVT9_9STRA</name>
<keyword evidence="8" id="KW-1133">Transmembrane helix</keyword>
<dbReference type="InterPro" id="IPR029058">
    <property type="entry name" value="AB_hydrolase_fold"/>
</dbReference>
<evidence type="ECO:0000256" key="5">
    <source>
        <dbReference type="ARBA" id="ARBA00022801"/>
    </source>
</evidence>
<keyword evidence="10" id="KW-1185">Reference proteome</keyword>
<keyword evidence="2 7" id="KW-0121">Carboxypeptidase</keyword>
<evidence type="ECO:0000256" key="7">
    <source>
        <dbReference type="RuleBase" id="RU361156"/>
    </source>
</evidence>
<accession>A0A1V9ZVT9</accession>
<evidence type="ECO:0000256" key="8">
    <source>
        <dbReference type="SAM" id="Phobius"/>
    </source>
</evidence>
<feature type="transmembrane region" description="Helical" evidence="8">
    <location>
        <begin position="21"/>
        <end position="44"/>
    </location>
</feature>
<keyword evidence="8" id="KW-0472">Membrane</keyword>
<evidence type="ECO:0000256" key="1">
    <source>
        <dbReference type="ARBA" id="ARBA00009431"/>
    </source>
</evidence>
<dbReference type="PANTHER" id="PTHR11802">
    <property type="entry name" value="SERINE PROTEASE FAMILY S10 SERINE CARBOXYPEPTIDASE"/>
    <property type="match status" value="1"/>
</dbReference>
<evidence type="ECO:0000256" key="2">
    <source>
        <dbReference type="ARBA" id="ARBA00022645"/>
    </source>
</evidence>
<dbReference type="PANTHER" id="PTHR11802:SF3">
    <property type="entry name" value="RETINOID-INDUCIBLE SERINE CARBOXYPEPTIDASE"/>
    <property type="match status" value="1"/>
</dbReference>
<proteinExistence type="inferred from homology"/>
<gene>
    <name evidence="9" type="ORF">THRCLA_05478</name>
</gene>
<dbReference type="AlphaFoldDB" id="A0A1V9ZVT9"/>
<keyword evidence="8" id="KW-0812">Transmembrane</keyword>
<comment type="caution">
    <text evidence="9">The sequence shown here is derived from an EMBL/GenBank/DDBJ whole genome shotgun (WGS) entry which is preliminary data.</text>
</comment>
<keyword evidence="3 7" id="KW-0645">Protease</keyword>
<evidence type="ECO:0000256" key="6">
    <source>
        <dbReference type="ARBA" id="ARBA00023180"/>
    </source>
</evidence>
<evidence type="ECO:0000256" key="3">
    <source>
        <dbReference type="ARBA" id="ARBA00022670"/>
    </source>
</evidence>
<dbReference type="GO" id="GO:0004185">
    <property type="term" value="F:serine-type carboxypeptidase activity"/>
    <property type="evidence" value="ECO:0007669"/>
    <property type="project" value="UniProtKB-UniRule"/>
</dbReference>
<dbReference type="Gene3D" id="3.40.50.1820">
    <property type="entry name" value="alpha/beta hydrolase"/>
    <property type="match status" value="1"/>
</dbReference>
<dbReference type="InterPro" id="IPR001563">
    <property type="entry name" value="Peptidase_S10"/>
</dbReference>
<dbReference type="EMBL" id="JNBS01001242">
    <property type="protein sequence ID" value="OQS02124.1"/>
    <property type="molecule type" value="Genomic_DNA"/>
</dbReference>
<dbReference type="PROSITE" id="PS00131">
    <property type="entry name" value="CARBOXYPEPT_SER_SER"/>
    <property type="match status" value="1"/>
</dbReference>
<dbReference type="GO" id="GO:0006508">
    <property type="term" value="P:proteolysis"/>
    <property type="evidence" value="ECO:0007669"/>
    <property type="project" value="UniProtKB-KW"/>
</dbReference>
<organism evidence="9 10">
    <name type="scientific">Thraustotheca clavata</name>
    <dbReference type="NCBI Taxonomy" id="74557"/>
    <lineage>
        <taxon>Eukaryota</taxon>
        <taxon>Sar</taxon>
        <taxon>Stramenopiles</taxon>
        <taxon>Oomycota</taxon>
        <taxon>Saprolegniomycetes</taxon>
        <taxon>Saprolegniales</taxon>
        <taxon>Achlyaceae</taxon>
        <taxon>Thraustotheca</taxon>
    </lineage>
</organism>
<reference evidence="9 10" key="1">
    <citation type="journal article" date="2014" name="Genome Biol. Evol.">
        <title>The secreted proteins of Achlya hypogyna and Thraustotheca clavata identify the ancestral oomycete secretome and reveal gene acquisitions by horizontal gene transfer.</title>
        <authorList>
            <person name="Misner I."/>
            <person name="Blouin N."/>
            <person name="Leonard G."/>
            <person name="Richards T.A."/>
            <person name="Lane C.E."/>
        </authorList>
    </citation>
    <scope>NUCLEOTIDE SEQUENCE [LARGE SCALE GENOMIC DNA]</scope>
    <source>
        <strain evidence="9 10">ATCC 34112</strain>
    </source>
</reference>
<dbReference type="SUPFAM" id="SSF53474">
    <property type="entry name" value="alpha/beta-Hydrolases"/>
    <property type="match status" value="1"/>
</dbReference>
<dbReference type="InterPro" id="IPR018202">
    <property type="entry name" value="Ser_caboxypep_ser_AS"/>
</dbReference>